<keyword evidence="1" id="KW-1133">Transmembrane helix</keyword>
<accession>A0A6P1XYB4</accession>
<evidence type="ECO:0000256" key="1">
    <source>
        <dbReference type="SAM" id="Phobius"/>
    </source>
</evidence>
<gene>
    <name evidence="2" type="ORF">GWP43_01210</name>
</gene>
<dbReference type="AlphaFoldDB" id="A0A6P1XYB4"/>
<dbReference type="KEGG" id="trz:GWP43_01210"/>
<evidence type="ECO:0000313" key="2">
    <source>
        <dbReference type="EMBL" id="QHX42295.1"/>
    </source>
</evidence>
<keyword evidence="1" id="KW-0472">Membrane</keyword>
<protein>
    <submittedName>
        <fullName evidence="2">Uncharacterized protein</fullName>
    </submittedName>
</protein>
<sequence>MSRKLNIFILILITILCMLFLKNIINNPTLVIKREECSGMMNSLDCDVLIEKKIGDEYILYKEYTVSKFEILGDSFNYTRKNLSLAGGERIVLSMQPMKYRIKCVTPFDKQNGYLNKKHDWVSDYVYVDFTHDSIATIVINPKIDEFGYSGGWELNIVYK</sequence>
<name>A0A6P1XYB4_9SPIR</name>
<keyword evidence="1" id="KW-0812">Transmembrane</keyword>
<proteinExistence type="predicted"/>
<evidence type="ECO:0000313" key="3">
    <source>
        <dbReference type="Proteomes" id="UP000464374"/>
    </source>
</evidence>
<dbReference type="EMBL" id="CP048020">
    <property type="protein sequence ID" value="QHX42295.1"/>
    <property type="molecule type" value="Genomic_DNA"/>
</dbReference>
<organism evidence="2 3">
    <name type="scientific">Treponema vincentii</name>
    <dbReference type="NCBI Taxonomy" id="69710"/>
    <lineage>
        <taxon>Bacteria</taxon>
        <taxon>Pseudomonadati</taxon>
        <taxon>Spirochaetota</taxon>
        <taxon>Spirochaetia</taxon>
        <taxon>Spirochaetales</taxon>
        <taxon>Treponemataceae</taxon>
        <taxon>Treponema</taxon>
    </lineage>
</organism>
<dbReference type="RefSeq" id="WP_162662104.1">
    <property type="nucleotide sequence ID" value="NZ_CP048020.1"/>
</dbReference>
<dbReference type="Proteomes" id="UP000464374">
    <property type="component" value="Chromosome"/>
</dbReference>
<feature type="transmembrane region" description="Helical" evidence="1">
    <location>
        <begin position="7"/>
        <end position="25"/>
    </location>
</feature>
<reference evidence="2 3" key="1">
    <citation type="submission" date="2020-01" db="EMBL/GenBank/DDBJ databases">
        <title>Complete genome sequence of a human oral phylogroup 1 Treponema sp. strain ATCC 700766, originally isolated from periodontitis dental plaque.</title>
        <authorList>
            <person name="Chan Y."/>
            <person name="Huo Y.-B."/>
            <person name="Yu X.-L."/>
            <person name="Zeng H."/>
            <person name="Leung W.-K."/>
            <person name="Watt R.M."/>
        </authorList>
    </citation>
    <scope>NUCLEOTIDE SEQUENCE [LARGE SCALE GENOMIC DNA]</scope>
    <source>
        <strain evidence="2 3">OMZ 804</strain>
    </source>
</reference>